<dbReference type="AlphaFoldDB" id="A0A9N7VLH7"/>
<dbReference type="PANTHER" id="PTHR13084:SF7">
    <property type="entry name" value="SODIUM_POTASSIUM-TRANSPORTING ATPASE SUBUNIT BETA-1-INTERACTING PROTEIN"/>
    <property type="match status" value="1"/>
</dbReference>
<dbReference type="EMBL" id="CADEAL010004239">
    <property type="protein sequence ID" value="CAB1455107.1"/>
    <property type="molecule type" value="Genomic_DNA"/>
</dbReference>
<dbReference type="InterPro" id="IPR008516">
    <property type="entry name" value="Na/K-Atpase_Interacting"/>
</dbReference>
<feature type="compositionally biased region" description="Low complexity" evidence="8">
    <location>
        <begin position="31"/>
        <end position="46"/>
    </location>
</feature>
<organism evidence="9 10">
    <name type="scientific">Pleuronectes platessa</name>
    <name type="common">European plaice</name>
    <dbReference type="NCBI Taxonomy" id="8262"/>
    <lineage>
        <taxon>Eukaryota</taxon>
        <taxon>Metazoa</taxon>
        <taxon>Chordata</taxon>
        <taxon>Craniata</taxon>
        <taxon>Vertebrata</taxon>
        <taxon>Euteleostomi</taxon>
        <taxon>Actinopterygii</taxon>
        <taxon>Neopterygii</taxon>
        <taxon>Teleostei</taxon>
        <taxon>Neoteleostei</taxon>
        <taxon>Acanthomorphata</taxon>
        <taxon>Carangaria</taxon>
        <taxon>Pleuronectiformes</taxon>
        <taxon>Pleuronectoidei</taxon>
        <taxon>Pleuronectidae</taxon>
        <taxon>Pleuronectes</taxon>
    </lineage>
</organism>
<evidence type="ECO:0000256" key="8">
    <source>
        <dbReference type="SAM" id="MobiDB-lite"/>
    </source>
</evidence>
<evidence type="ECO:0000256" key="5">
    <source>
        <dbReference type="ARBA" id="ARBA00022989"/>
    </source>
</evidence>
<comment type="subcellular location">
    <subcellularLocation>
        <location evidence="1 7">Cell membrane</location>
        <topology evidence="1 7">Multi-pass membrane protein</topology>
    </subcellularLocation>
</comment>
<sequence>MGVVVVPLSGTNAPQPPCTHSAQRFAEAQHRPPGSLPSLPLAPGSAPRLHRETVCVCSRRRGSGVRSSSSTVPQAPSISARVPSAQLLCFHGFPPPQRCGTNHPSYFLPSPSPLVSTQERPCVFSPEVNILPSSSIIILPEKMGCCSARCMLVLLCCLQLMTAVERQVFDFLGYQWAPIMINFFHIIVVILGLFGTVQYRPRYVIVYLLWTLLWIGWNVFVSCLYLDLGGLSKDSEVLTLGVSSHRSWWKDNGPGCEREGLPSAGWDHQQNPELTTVLSCWLEYQYIEILHCIVQLLTSVAADASYLASVVTSAFENPDVAAIGAKSRATKAGRVVTSRGAD</sequence>
<dbReference type="GO" id="GO:0002028">
    <property type="term" value="P:regulation of sodium ion transport"/>
    <property type="evidence" value="ECO:0007669"/>
    <property type="project" value="UniProtKB-UniRule"/>
</dbReference>
<dbReference type="Pfam" id="PF05640">
    <property type="entry name" value="NKAIN"/>
    <property type="match status" value="1"/>
</dbReference>
<evidence type="ECO:0000256" key="2">
    <source>
        <dbReference type="ARBA" id="ARBA00006364"/>
    </source>
</evidence>
<dbReference type="Proteomes" id="UP001153269">
    <property type="component" value="Unassembled WGS sequence"/>
</dbReference>
<evidence type="ECO:0000256" key="7">
    <source>
        <dbReference type="RuleBase" id="RU368041"/>
    </source>
</evidence>
<evidence type="ECO:0000313" key="9">
    <source>
        <dbReference type="EMBL" id="CAB1455107.1"/>
    </source>
</evidence>
<keyword evidence="5 7" id="KW-1133">Transmembrane helix</keyword>
<keyword evidence="4 7" id="KW-0812">Transmembrane</keyword>
<feature type="compositionally biased region" description="Polar residues" evidence="8">
    <location>
        <begin position="9"/>
        <end position="20"/>
    </location>
</feature>
<comment type="caution">
    <text evidence="7">Lacks conserved residue(s) required for the propagation of feature annotation.</text>
</comment>
<evidence type="ECO:0000256" key="3">
    <source>
        <dbReference type="ARBA" id="ARBA00022475"/>
    </source>
</evidence>
<gene>
    <name evidence="9" type="ORF">PLEPLA_LOCUS42878</name>
</gene>
<evidence type="ECO:0000256" key="4">
    <source>
        <dbReference type="ARBA" id="ARBA00022692"/>
    </source>
</evidence>
<evidence type="ECO:0000256" key="6">
    <source>
        <dbReference type="ARBA" id="ARBA00023136"/>
    </source>
</evidence>
<dbReference type="GO" id="GO:0005886">
    <property type="term" value="C:plasma membrane"/>
    <property type="evidence" value="ECO:0007669"/>
    <property type="project" value="UniProtKB-SubCell"/>
</dbReference>
<name>A0A9N7VLH7_PLEPL</name>
<comment type="similarity">
    <text evidence="2 7">Belongs to the NKAIN family.</text>
</comment>
<protein>
    <recommendedName>
        <fullName evidence="7">Sodium/potassium-transporting ATPase subunit beta-1-interacting protein</fullName>
        <shortName evidence="7">Na(+)/K(+)-transporting ATPase subunit beta-1-interacting protein</shortName>
    </recommendedName>
</protein>
<feature type="region of interest" description="Disordered" evidence="8">
    <location>
        <begin position="1"/>
        <end position="20"/>
    </location>
</feature>
<proteinExistence type="inferred from homology"/>
<keyword evidence="3 7" id="KW-1003">Cell membrane</keyword>
<feature type="transmembrane region" description="Helical" evidence="7">
    <location>
        <begin position="176"/>
        <end position="197"/>
    </location>
</feature>
<keyword evidence="6 7" id="KW-0472">Membrane</keyword>
<keyword evidence="10" id="KW-1185">Reference proteome</keyword>
<accession>A0A9N7VLH7</accession>
<comment type="caution">
    <text evidence="9">The sequence shown here is derived from an EMBL/GenBank/DDBJ whole genome shotgun (WGS) entry which is preliminary data.</text>
</comment>
<feature type="region of interest" description="Disordered" evidence="8">
    <location>
        <begin position="26"/>
        <end position="46"/>
    </location>
</feature>
<dbReference type="PANTHER" id="PTHR13084">
    <property type="entry name" value="T-CELL LYMPHOMA BREAKPOINT-ASSOCIATED TARGET 1-RELATED"/>
    <property type="match status" value="1"/>
</dbReference>
<evidence type="ECO:0000313" key="10">
    <source>
        <dbReference type="Proteomes" id="UP001153269"/>
    </source>
</evidence>
<feature type="transmembrane region" description="Helical" evidence="7">
    <location>
        <begin position="204"/>
        <end position="228"/>
    </location>
</feature>
<reference evidence="9" key="1">
    <citation type="submission" date="2020-03" db="EMBL/GenBank/DDBJ databases">
        <authorList>
            <person name="Weist P."/>
        </authorList>
    </citation>
    <scope>NUCLEOTIDE SEQUENCE</scope>
</reference>
<evidence type="ECO:0000256" key="1">
    <source>
        <dbReference type="ARBA" id="ARBA00004651"/>
    </source>
</evidence>